<keyword evidence="2" id="KW-1185">Reference proteome</keyword>
<dbReference type="AlphaFoldDB" id="A0AAD5PWA7"/>
<proteinExistence type="predicted"/>
<evidence type="ECO:0008006" key="3">
    <source>
        <dbReference type="Google" id="ProtNLM"/>
    </source>
</evidence>
<dbReference type="InterPro" id="IPR036179">
    <property type="entry name" value="Ig-like_dom_sf"/>
</dbReference>
<dbReference type="PANTHER" id="PTHR21261">
    <property type="entry name" value="BEAT PROTEIN"/>
    <property type="match status" value="1"/>
</dbReference>
<dbReference type="Proteomes" id="UP000820818">
    <property type="component" value="Linkage Group LG3"/>
</dbReference>
<reference evidence="1 2" key="1">
    <citation type="submission" date="2022-05" db="EMBL/GenBank/DDBJ databases">
        <title>A multi-omics perspective on studying reproductive biology in Daphnia sinensis.</title>
        <authorList>
            <person name="Jia J."/>
        </authorList>
    </citation>
    <scope>NUCLEOTIDE SEQUENCE [LARGE SCALE GENOMIC DNA]</scope>
    <source>
        <strain evidence="1 2">WSL</strain>
    </source>
</reference>
<evidence type="ECO:0000313" key="2">
    <source>
        <dbReference type="Proteomes" id="UP000820818"/>
    </source>
</evidence>
<protein>
    <recommendedName>
        <fullName evidence="3">Ig-like domain-containing protein</fullName>
    </recommendedName>
</protein>
<dbReference type="EMBL" id="WJBH02000003">
    <property type="protein sequence ID" value="KAI9560533.1"/>
    <property type="molecule type" value="Genomic_DNA"/>
</dbReference>
<gene>
    <name evidence="1" type="ORF">GHT06_011468</name>
</gene>
<evidence type="ECO:0000313" key="1">
    <source>
        <dbReference type="EMBL" id="KAI9560533.1"/>
    </source>
</evidence>
<dbReference type="PANTHER" id="PTHR21261:SF2">
    <property type="entry name" value="GH04238P-RELATED"/>
    <property type="match status" value="1"/>
</dbReference>
<dbReference type="InterPro" id="IPR013783">
    <property type="entry name" value="Ig-like_fold"/>
</dbReference>
<comment type="caution">
    <text evidence="1">The sequence shown here is derived from an EMBL/GenBank/DDBJ whole genome shotgun (WGS) entry which is preliminary data.</text>
</comment>
<name>A0AAD5PWA7_9CRUS</name>
<dbReference type="Gene3D" id="2.60.40.10">
    <property type="entry name" value="Immunoglobulins"/>
    <property type="match status" value="1"/>
</dbReference>
<dbReference type="SUPFAM" id="SSF48726">
    <property type="entry name" value="Immunoglobulin"/>
    <property type="match status" value="1"/>
</dbReference>
<organism evidence="1 2">
    <name type="scientific">Daphnia sinensis</name>
    <dbReference type="NCBI Taxonomy" id="1820382"/>
    <lineage>
        <taxon>Eukaryota</taxon>
        <taxon>Metazoa</taxon>
        <taxon>Ecdysozoa</taxon>
        <taxon>Arthropoda</taxon>
        <taxon>Crustacea</taxon>
        <taxon>Branchiopoda</taxon>
        <taxon>Diplostraca</taxon>
        <taxon>Cladocera</taxon>
        <taxon>Anomopoda</taxon>
        <taxon>Daphniidae</taxon>
        <taxon>Daphnia</taxon>
        <taxon>Daphnia similis group</taxon>
    </lineage>
</organism>
<accession>A0AAD5PWA7</accession>
<sequence length="507" mass="55372">MQSGSLRSFQTGYADPFVTIIFHQNHTVLTRVPYENATNAFVFAVSSAIQLVLAKTGASSCICNVECGRPDPLLSLNTSQQLRADKSVTGGLSLPIYSVDSSLFRPPYQTGKQQIAKTTRSAAISVCLGTRCRSSKPAVLAIAILCKRLRQRKRKKGEREREREFPKLRLYILSKKAKGSVRGVSITSIRVPPAVEYGSASVVLDCDYSLASHEKQGLVVQWFFRDHPLPVYQWIPGKRPQDNGPLKGRLNLEYRASEDPYHRHRALEILNPSTDLGGDYRCKVATFDNEDSQNAQMVVYVPAASFTVEKTKPTTTSVNVTCKVEGVYPLPQLELIQEDGPHGNRVVVKETTLYISSRGGRYDATLHRILEDEQLPPDTAFECLLSLPATEYQTAQKITYQPGAPLDGGILLQAANAINEDHSHTGMGSGGGTSIPSVSAPHRSLDAIASPAEDTIIEDDSGNASVWQSGTGRGIRAHETTTDNGANLHQRAPIIALLVAFFVLVSL</sequence>